<evidence type="ECO:0000259" key="2">
    <source>
        <dbReference type="Pfam" id="PF00496"/>
    </source>
</evidence>
<evidence type="ECO:0000256" key="1">
    <source>
        <dbReference type="ARBA" id="ARBA00022729"/>
    </source>
</evidence>
<evidence type="ECO:0000313" key="3">
    <source>
        <dbReference type="EMBL" id="GAA1997538.1"/>
    </source>
</evidence>
<dbReference type="EMBL" id="BAAANO010000002">
    <property type="protein sequence ID" value="GAA1997538.1"/>
    <property type="molecule type" value="Genomic_DNA"/>
</dbReference>
<keyword evidence="4" id="KW-1185">Reference proteome</keyword>
<dbReference type="PANTHER" id="PTHR30290:SF38">
    <property type="entry name" value="D,D-DIPEPTIDE-BINDING PERIPLASMIC PROTEIN DDPA-RELATED"/>
    <property type="match status" value="1"/>
</dbReference>
<dbReference type="PANTHER" id="PTHR30290">
    <property type="entry name" value="PERIPLASMIC BINDING COMPONENT OF ABC TRANSPORTER"/>
    <property type="match status" value="1"/>
</dbReference>
<name>A0ABN2T315_9MICO</name>
<gene>
    <name evidence="3" type="ORF">GCM10009755_00760</name>
</gene>
<accession>A0ABN2T315</accession>
<keyword evidence="1" id="KW-0732">Signal</keyword>
<dbReference type="InterPro" id="IPR000914">
    <property type="entry name" value="SBP_5_dom"/>
</dbReference>
<comment type="caution">
    <text evidence="3">The sequence shown here is derived from an EMBL/GenBank/DDBJ whole genome shotgun (WGS) entry which is preliminary data.</text>
</comment>
<dbReference type="Proteomes" id="UP001500755">
    <property type="component" value="Unassembled WGS sequence"/>
</dbReference>
<dbReference type="PIRSF" id="PIRSF002741">
    <property type="entry name" value="MppA"/>
    <property type="match status" value="1"/>
</dbReference>
<proteinExistence type="predicted"/>
<dbReference type="Pfam" id="PF00496">
    <property type="entry name" value="SBP_bac_5"/>
    <property type="match status" value="1"/>
</dbReference>
<dbReference type="InterPro" id="IPR030678">
    <property type="entry name" value="Peptide/Ni-bd"/>
</dbReference>
<dbReference type="InterPro" id="IPR039424">
    <property type="entry name" value="SBP_5"/>
</dbReference>
<reference evidence="3 4" key="1">
    <citation type="journal article" date="2019" name="Int. J. Syst. Evol. Microbiol.">
        <title>The Global Catalogue of Microorganisms (GCM) 10K type strain sequencing project: providing services to taxonomists for standard genome sequencing and annotation.</title>
        <authorList>
            <consortium name="The Broad Institute Genomics Platform"/>
            <consortium name="The Broad Institute Genome Sequencing Center for Infectious Disease"/>
            <person name="Wu L."/>
            <person name="Ma J."/>
        </authorList>
    </citation>
    <scope>NUCLEOTIDE SEQUENCE [LARGE SCALE GENOMIC DNA]</scope>
    <source>
        <strain evidence="3 4">JCM 14546</strain>
    </source>
</reference>
<evidence type="ECO:0000313" key="4">
    <source>
        <dbReference type="Proteomes" id="UP001500755"/>
    </source>
</evidence>
<dbReference type="SUPFAM" id="SSF53850">
    <property type="entry name" value="Periplasmic binding protein-like II"/>
    <property type="match status" value="1"/>
</dbReference>
<protein>
    <submittedName>
        <fullName evidence="3">ABC transporter substrate-binding protein</fullName>
    </submittedName>
</protein>
<dbReference type="RefSeq" id="WP_344305915.1">
    <property type="nucleotide sequence ID" value="NZ_BAAANO010000002.1"/>
</dbReference>
<organism evidence="3 4">
    <name type="scientific">Brevibacterium samyangense</name>
    <dbReference type="NCBI Taxonomy" id="366888"/>
    <lineage>
        <taxon>Bacteria</taxon>
        <taxon>Bacillati</taxon>
        <taxon>Actinomycetota</taxon>
        <taxon>Actinomycetes</taxon>
        <taxon>Micrococcales</taxon>
        <taxon>Brevibacteriaceae</taxon>
        <taxon>Brevibacterium</taxon>
    </lineage>
</organism>
<dbReference type="Gene3D" id="3.90.76.10">
    <property type="entry name" value="Dipeptide-binding Protein, Domain 1"/>
    <property type="match status" value="1"/>
</dbReference>
<dbReference type="Gene3D" id="3.40.190.10">
    <property type="entry name" value="Periplasmic binding protein-like II"/>
    <property type="match status" value="1"/>
</dbReference>
<feature type="domain" description="Solute-binding protein family 5" evidence="2">
    <location>
        <begin position="113"/>
        <end position="475"/>
    </location>
</feature>
<dbReference type="Gene3D" id="3.10.105.10">
    <property type="entry name" value="Dipeptide-binding Protein, Domain 3"/>
    <property type="match status" value="1"/>
</dbReference>
<sequence>MRSRSRHAHAEQFRSRRRRLRPALLPLALGGAVLLAVAGCIPVQPLESPGDRTNIVESVLPEDPDRIVEGGTLTMGLSSEPDALDPTTSGSLYTRYVMQTICQKLYDIDGEGEIVPQLATALPTWSADGKSATIPLREGVVFADGEPFDAEAVLTTLDRHLNHPESGRAGELGPITGMEAVDDHTVRVDFEETFAPFTASLADRAGMILSPKAIAELGDDFFTNPTCVGPFKFVQRIPQTSITVERDPLYYDAENIHLDRIVYRIMSDGNTRAANLRSGDIQVADTLSSNDFDALKQEDGIETLQVGSFGYQALYVNMGNRNGEIEPFDTPLATEPRIREALSMAIDRETLVNSLTNGWNEAACTPVPPASYFATPENTKCPEYDPEAARALMEETGVELPFEIDMKVSNTAGSIRYAEALQASVEPAGFRINLVPTEYTTMLADQEVGNYEVAQFGWSGRVDPHNNVYNYVHQDSATNRVGLADQELSDLLDSAAAVTDVPTRADRYADVVERMQEINPIIYLYRTRSLTAHTSDVSGIQVYADGVVHLSHAAFVEEEE</sequence>